<evidence type="ECO:0000313" key="2">
    <source>
        <dbReference type="Ensembl" id="ENSZALP00000004905.1"/>
    </source>
</evidence>
<evidence type="ECO:0000313" key="3">
    <source>
        <dbReference type="Proteomes" id="UP000694413"/>
    </source>
</evidence>
<reference evidence="2" key="1">
    <citation type="submission" date="2025-08" db="UniProtKB">
        <authorList>
            <consortium name="Ensembl"/>
        </authorList>
    </citation>
    <scope>IDENTIFICATION</scope>
</reference>
<accession>A0A8D2MAQ9</accession>
<feature type="chain" id="PRO_5034822743" description="Secreted protein" evidence="1">
    <location>
        <begin position="21"/>
        <end position="95"/>
    </location>
</feature>
<reference evidence="2" key="2">
    <citation type="submission" date="2025-09" db="UniProtKB">
        <authorList>
            <consortium name="Ensembl"/>
        </authorList>
    </citation>
    <scope>IDENTIFICATION</scope>
</reference>
<dbReference type="Proteomes" id="UP000694413">
    <property type="component" value="Unassembled WGS sequence"/>
</dbReference>
<sequence>MKSRWNWGSMICIMYLICAGSQRSMSSSRASSFSGPLQRSWHRASAPMKMPSPWCLTQDPLQQLHSEPPYPSPAIVRALAQLLPRGQGPAIRPIL</sequence>
<dbReference type="Ensembl" id="ENSZALT00000007383.1">
    <property type="protein sequence ID" value="ENSZALP00000004905.1"/>
    <property type="gene ID" value="ENSZALG00000004610.1"/>
</dbReference>
<protein>
    <recommendedName>
        <fullName evidence="4">Secreted protein</fullName>
    </recommendedName>
</protein>
<dbReference type="AlphaFoldDB" id="A0A8D2MAQ9"/>
<organism evidence="2 3">
    <name type="scientific">Zonotrichia albicollis</name>
    <name type="common">White-throated sparrow</name>
    <name type="synonym">Fringilla albicollis</name>
    <dbReference type="NCBI Taxonomy" id="44394"/>
    <lineage>
        <taxon>Eukaryota</taxon>
        <taxon>Metazoa</taxon>
        <taxon>Chordata</taxon>
        <taxon>Craniata</taxon>
        <taxon>Vertebrata</taxon>
        <taxon>Euteleostomi</taxon>
        <taxon>Archelosauria</taxon>
        <taxon>Archosauria</taxon>
        <taxon>Dinosauria</taxon>
        <taxon>Saurischia</taxon>
        <taxon>Theropoda</taxon>
        <taxon>Coelurosauria</taxon>
        <taxon>Aves</taxon>
        <taxon>Neognathae</taxon>
        <taxon>Neoaves</taxon>
        <taxon>Telluraves</taxon>
        <taxon>Australaves</taxon>
        <taxon>Passeriformes</taxon>
        <taxon>Passerellidae</taxon>
        <taxon>Zonotrichia</taxon>
    </lineage>
</organism>
<evidence type="ECO:0000256" key="1">
    <source>
        <dbReference type="SAM" id="SignalP"/>
    </source>
</evidence>
<proteinExistence type="predicted"/>
<keyword evidence="1" id="KW-0732">Signal</keyword>
<keyword evidence="3" id="KW-1185">Reference proteome</keyword>
<evidence type="ECO:0008006" key="4">
    <source>
        <dbReference type="Google" id="ProtNLM"/>
    </source>
</evidence>
<feature type="signal peptide" evidence="1">
    <location>
        <begin position="1"/>
        <end position="20"/>
    </location>
</feature>
<name>A0A8D2MAQ9_ZONAL</name>